<dbReference type="AlphaFoldDB" id="A0A2S6G4E7"/>
<dbReference type="Pfam" id="PF13414">
    <property type="entry name" value="TPR_11"/>
    <property type="match status" value="1"/>
</dbReference>
<protein>
    <submittedName>
        <fullName evidence="5">TPR repeat protein</fullName>
    </submittedName>
</protein>
<dbReference type="Gene3D" id="1.25.40.10">
    <property type="entry name" value="Tetratricopeptide repeat domain"/>
    <property type="match status" value="1"/>
</dbReference>
<reference evidence="4 7" key="1">
    <citation type="submission" date="2018-02" db="EMBL/GenBank/DDBJ databases">
        <title>Deep subsurface shale carbon reservoir microbial communities from Ohio and West Virginia, USA.</title>
        <authorList>
            <person name="Wrighton K."/>
        </authorList>
    </citation>
    <scope>NUCLEOTIDE SEQUENCE [LARGE SCALE GENOMIC DNA]</scope>
    <source>
        <strain evidence="4 7">UTICA-S1B6</strain>
    </source>
</reference>
<evidence type="ECO:0000256" key="2">
    <source>
        <dbReference type="SAM" id="SignalP"/>
    </source>
</evidence>
<dbReference type="Gene3D" id="3.90.70.10">
    <property type="entry name" value="Cysteine proteinases"/>
    <property type="match status" value="1"/>
</dbReference>
<gene>
    <name evidence="5" type="ORF">B0H24_102131</name>
    <name evidence="4" type="ORF">BY455_12231</name>
</gene>
<dbReference type="CDD" id="cd02549">
    <property type="entry name" value="Peptidase_C39A"/>
    <property type="match status" value="1"/>
</dbReference>
<evidence type="ECO:0000313" key="5">
    <source>
        <dbReference type="EMBL" id="PPK53978.1"/>
    </source>
</evidence>
<name>A0A2S6G4E7_9GAMM</name>
<evidence type="ECO:0000313" key="7">
    <source>
        <dbReference type="Proteomes" id="UP000239648"/>
    </source>
</evidence>
<dbReference type="GO" id="GO:0008233">
    <property type="term" value="F:peptidase activity"/>
    <property type="evidence" value="ECO:0007669"/>
    <property type="project" value="InterPro"/>
</dbReference>
<dbReference type="Proteomes" id="UP000239648">
    <property type="component" value="Unassembled WGS sequence"/>
</dbReference>
<dbReference type="EMBL" id="PTIU01000021">
    <property type="protein sequence ID" value="PPK53978.1"/>
    <property type="molecule type" value="Genomic_DNA"/>
</dbReference>
<dbReference type="RefSeq" id="WP_181049701.1">
    <property type="nucleotide sequence ID" value="NZ_PTIT01000022.1"/>
</dbReference>
<reference evidence="5 6" key="2">
    <citation type="submission" date="2018-02" db="EMBL/GenBank/DDBJ databases">
        <title>Subsurface microbial communities from deep shales in Ohio and West Virginia, USA.</title>
        <authorList>
            <person name="Wrighton K."/>
        </authorList>
    </citation>
    <scope>NUCLEOTIDE SEQUENCE [LARGE SCALE GENOMIC DNA]</scope>
    <source>
        <strain evidence="5 6">UTICA-S1B9</strain>
    </source>
</reference>
<proteinExistence type="predicted"/>
<dbReference type="STRING" id="930118.SAMN05216429_10323"/>
<accession>A0A2S6G4E7</accession>
<feature type="signal peptide" evidence="2">
    <location>
        <begin position="1"/>
        <end position="25"/>
    </location>
</feature>
<dbReference type="InterPro" id="IPR005074">
    <property type="entry name" value="Peptidase_C39"/>
</dbReference>
<dbReference type="GO" id="GO:0005524">
    <property type="term" value="F:ATP binding"/>
    <property type="evidence" value="ECO:0007669"/>
    <property type="project" value="InterPro"/>
</dbReference>
<evidence type="ECO:0000256" key="1">
    <source>
        <dbReference type="SAM" id="MobiDB-lite"/>
    </source>
</evidence>
<evidence type="ECO:0000313" key="4">
    <source>
        <dbReference type="EMBL" id="PPK50640.1"/>
    </source>
</evidence>
<feature type="region of interest" description="Disordered" evidence="1">
    <location>
        <begin position="304"/>
        <end position="326"/>
    </location>
</feature>
<dbReference type="Pfam" id="PF13529">
    <property type="entry name" value="Peptidase_C39_2"/>
    <property type="match status" value="1"/>
</dbReference>
<dbReference type="SUPFAM" id="SSF48452">
    <property type="entry name" value="TPR-like"/>
    <property type="match status" value="1"/>
</dbReference>
<comment type="caution">
    <text evidence="5">The sequence shown here is derived from an EMBL/GenBank/DDBJ whole genome shotgun (WGS) entry which is preliminary data.</text>
</comment>
<keyword evidence="7" id="KW-1185">Reference proteome</keyword>
<dbReference type="EMBL" id="PTIT01000022">
    <property type="protein sequence ID" value="PPK50640.1"/>
    <property type="molecule type" value="Genomic_DNA"/>
</dbReference>
<keyword evidence="2" id="KW-0732">Signal</keyword>
<dbReference type="SMART" id="SM00028">
    <property type="entry name" value="TPR"/>
    <property type="match status" value="3"/>
</dbReference>
<feature type="domain" description="Peptidase C39" evidence="3">
    <location>
        <begin position="54"/>
        <end position="185"/>
    </location>
</feature>
<evidence type="ECO:0000313" key="6">
    <source>
        <dbReference type="Proteomes" id="UP000239446"/>
    </source>
</evidence>
<dbReference type="InterPro" id="IPR011990">
    <property type="entry name" value="TPR-like_helical_dom_sf"/>
</dbReference>
<organism evidence="5 6">
    <name type="scientific">Marinobacter persicus</name>
    <dbReference type="NCBI Taxonomy" id="930118"/>
    <lineage>
        <taxon>Bacteria</taxon>
        <taxon>Pseudomonadati</taxon>
        <taxon>Pseudomonadota</taxon>
        <taxon>Gammaproteobacteria</taxon>
        <taxon>Pseudomonadales</taxon>
        <taxon>Marinobacteraceae</taxon>
        <taxon>Marinobacter</taxon>
    </lineage>
</organism>
<dbReference type="InterPro" id="IPR019734">
    <property type="entry name" value="TPR_rpt"/>
</dbReference>
<dbReference type="GO" id="GO:0006508">
    <property type="term" value="P:proteolysis"/>
    <property type="evidence" value="ECO:0007669"/>
    <property type="project" value="InterPro"/>
</dbReference>
<feature type="chain" id="PRO_5015491480" evidence="2">
    <location>
        <begin position="26"/>
        <end position="326"/>
    </location>
</feature>
<dbReference type="PROSITE" id="PS50990">
    <property type="entry name" value="PEPTIDASE_C39"/>
    <property type="match status" value="1"/>
</dbReference>
<dbReference type="PROSITE" id="PS51257">
    <property type="entry name" value="PROKAR_LIPOPROTEIN"/>
    <property type="match status" value="1"/>
</dbReference>
<sequence length="326" mass="35433">MIHRHLARGLGAILALSLLAGCASAPPWPETGSTQDSTERPSTVLVDDVPFFPQEKYQCGPAALATMLNHRGLDTRPEGLKEQVFIPGRQGSLQVEMVATARAHGMLVYPLEPELSAVLEEVAAGNPVLILQNLRLDWWPQWHFAVVTGYDRKKETLILNTGTLERYAMPYEAFMATWDRAERWAVVTVPPTQAPATAQRLPYLRAAHDLEASNNSNAALSAYQTAEAKWPDNPTPIMAQGNLAFSQNRVEEATDHFLRAVKQFPDFAAAWNNLGYTLEAQGCEAMALRAKACAGSLAPDVFGNEPQPVGSSTAGDCPALPTCPSD</sequence>
<dbReference type="Proteomes" id="UP000239446">
    <property type="component" value="Unassembled WGS sequence"/>
</dbReference>
<dbReference type="InterPro" id="IPR039564">
    <property type="entry name" value="Peptidase_C39-like"/>
</dbReference>
<dbReference type="InterPro" id="IPR039563">
    <property type="entry name" value="Peptidase_C39_single_dom"/>
</dbReference>
<dbReference type="NCBIfam" id="NF033920">
    <property type="entry name" value="C39_PA2778_fam"/>
    <property type="match status" value="1"/>
</dbReference>
<dbReference type="GO" id="GO:0016020">
    <property type="term" value="C:membrane"/>
    <property type="evidence" value="ECO:0007669"/>
    <property type="project" value="InterPro"/>
</dbReference>
<evidence type="ECO:0000259" key="3">
    <source>
        <dbReference type="PROSITE" id="PS50990"/>
    </source>
</evidence>